<dbReference type="AlphaFoldDB" id="A0A1Y1IKV4"/>
<evidence type="ECO:0000259" key="2">
    <source>
        <dbReference type="PROSITE" id="PS50042"/>
    </source>
</evidence>
<feature type="region of interest" description="Disordered" evidence="1">
    <location>
        <begin position="29"/>
        <end position="52"/>
    </location>
</feature>
<evidence type="ECO:0000256" key="1">
    <source>
        <dbReference type="SAM" id="MobiDB-lite"/>
    </source>
</evidence>
<dbReference type="InterPro" id="IPR000595">
    <property type="entry name" value="cNMP-bd_dom"/>
</dbReference>
<reference evidence="3 4" key="1">
    <citation type="journal article" date="2014" name="Nat. Commun.">
        <title>Klebsormidium flaccidum genome reveals primary factors for plant terrestrial adaptation.</title>
        <authorList>
            <person name="Hori K."/>
            <person name="Maruyama F."/>
            <person name="Fujisawa T."/>
            <person name="Togashi T."/>
            <person name="Yamamoto N."/>
            <person name="Seo M."/>
            <person name="Sato S."/>
            <person name="Yamada T."/>
            <person name="Mori H."/>
            <person name="Tajima N."/>
            <person name="Moriyama T."/>
            <person name="Ikeuchi M."/>
            <person name="Watanabe M."/>
            <person name="Wada H."/>
            <person name="Kobayashi K."/>
            <person name="Saito M."/>
            <person name="Masuda T."/>
            <person name="Sasaki-Sekimoto Y."/>
            <person name="Mashiguchi K."/>
            <person name="Awai K."/>
            <person name="Shimojima M."/>
            <person name="Masuda S."/>
            <person name="Iwai M."/>
            <person name="Nobusawa T."/>
            <person name="Narise T."/>
            <person name="Kondo S."/>
            <person name="Saito H."/>
            <person name="Sato R."/>
            <person name="Murakawa M."/>
            <person name="Ihara Y."/>
            <person name="Oshima-Yamada Y."/>
            <person name="Ohtaka K."/>
            <person name="Satoh M."/>
            <person name="Sonobe K."/>
            <person name="Ishii M."/>
            <person name="Ohtani R."/>
            <person name="Kanamori-Sato M."/>
            <person name="Honoki R."/>
            <person name="Miyazaki D."/>
            <person name="Mochizuki H."/>
            <person name="Umetsu J."/>
            <person name="Higashi K."/>
            <person name="Shibata D."/>
            <person name="Kamiya Y."/>
            <person name="Sato N."/>
            <person name="Nakamura Y."/>
            <person name="Tabata S."/>
            <person name="Ida S."/>
            <person name="Kurokawa K."/>
            <person name="Ohta H."/>
        </authorList>
    </citation>
    <scope>NUCLEOTIDE SEQUENCE [LARGE SCALE GENOMIC DNA]</scope>
    <source>
        <strain evidence="3 4">NIES-2285</strain>
    </source>
</reference>
<feature type="region of interest" description="Disordered" evidence="1">
    <location>
        <begin position="608"/>
        <end position="677"/>
    </location>
</feature>
<dbReference type="Pfam" id="PF00027">
    <property type="entry name" value="cNMP_binding"/>
    <property type="match status" value="1"/>
</dbReference>
<organism evidence="3 4">
    <name type="scientific">Klebsormidium nitens</name>
    <name type="common">Green alga</name>
    <name type="synonym">Ulothrix nitens</name>
    <dbReference type="NCBI Taxonomy" id="105231"/>
    <lineage>
        <taxon>Eukaryota</taxon>
        <taxon>Viridiplantae</taxon>
        <taxon>Streptophyta</taxon>
        <taxon>Klebsormidiophyceae</taxon>
        <taxon>Klebsormidiales</taxon>
        <taxon>Klebsormidiaceae</taxon>
        <taxon>Klebsormidium</taxon>
    </lineage>
</organism>
<keyword evidence="3" id="KW-0808">Transferase</keyword>
<sequence>MASKHVNILERRTMELRARDEALANALKAFSERSKEHGGADAADRPGSSGKNKARLKVVRAVATIMKLAKVHVQADVVAPKRDSVESKKHSKRRATIDPGSGHPEGSPENLPGGERRPSHKPNGHSEKLTAVPSFRKFAASSATRGSGLKDSLRDQVQQMSLQAMRRLCETPLEERTPEIVEKICIMLQQLTPLFKDVTQGVLEEVTKVMRVQEYQAYTSVHHQSEPSTEFYIILRGKAEVKIANGNLLKAVNVLARGEYFGEIGLLKGTRRSATVTARTRIELLVFGKEDFDRLFRPLFDLARIRRVEFLHSIYSFFKLLPDEIEKIATFFRLRECEDKTVINAEEEERLYFIIEGECQLKHAQGGDLPPVTLDTGNPELDVPSFYSDGRTISRLGPGEFFGEGSLFPRMRRNWLVEAHGATKLYYINRMDLTAHVLQMVWKSLEEEAAFRLEYFDGRLAGKKQSFSDKSGRPLHTLARHELLEESLSAGLSPGLVDPPGELTGTLKSGEKARGEEAALKREEALAALKAGVATKLRDLEARRRSKSHFLASFKRLVDSPNCGLPSEASGASPEHFYSFSAPCSPAGRRDNVSVFREGGLRSSTVSWGDLRSEAGSPSERKGRRVDKMKNVSTSSHRPASASCFGPPRSKPPSAETSGDAASPARRHSTAAPCEKLIPLRTESSLIRKLKAEYSM</sequence>
<dbReference type="Proteomes" id="UP000054558">
    <property type="component" value="Unassembled WGS sequence"/>
</dbReference>
<dbReference type="Gene3D" id="2.60.120.10">
    <property type="entry name" value="Jelly Rolls"/>
    <property type="match status" value="2"/>
</dbReference>
<gene>
    <name evidence="3" type="ORF">KFL_007970010</name>
</gene>
<dbReference type="PRINTS" id="PR00103">
    <property type="entry name" value="CAMPKINASE"/>
</dbReference>
<dbReference type="STRING" id="105231.A0A1Y1IKV4"/>
<name>A0A1Y1IKV4_KLENI</name>
<dbReference type="PROSITE" id="PS00889">
    <property type="entry name" value="CNMP_BINDING_2"/>
    <property type="match status" value="1"/>
</dbReference>
<keyword evidence="3" id="KW-0418">Kinase</keyword>
<evidence type="ECO:0000313" key="3">
    <source>
        <dbReference type="EMBL" id="GAQ91505.1"/>
    </source>
</evidence>
<dbReference type="EMBL" id="DF237746">
    <property type="protein sequence ID" value="GAQ91505.1"/>
    <property type="molecule type" value="Genomic_DNA"/>
</dbReference>
<dbReference type="PROSITE" id="PS50042">
    <property type="entry name" value="CNMP_BINDING_3"/>
    <property type="match status" value="2"/>
</dbReference>
<dbReference type="PANTHER" id="PTHR23011">
    <property type="entry name" value="CYCLIC NUCLEOTIDE-BINDING DOMAIN CONTAINING PROTEIN"/>
    <property type="match status" value="1"/>
</dbReference>
<feature type="domain" description="Cyclic nucleotide-binding" evidence="2">
    <location>
        <begin position="339"/>
        <end position="430"/>
    </location>
</feature>
<dbReference type="InterPro" id="IPR018488">
    <property type="entry name" value="cNMP-bd_CS"/>
</dbReference>
<protein>
    <submittedName>
        <fullName evidence="3">Similar to cAMP/cGMP-dependent protein kinase</fullName>
    </submittedName>
</protein>
<dbReference type="SMART" id="SM00100">
    <property type="entry name" value="cNMP"/>
    <property type="match status" value="2"/>
</dbReference>
<dbReference type="OrthoDB" id="549818at2759"/>
<proteinExistence type="predicted"/>
<dbReference type="PANTHER" id="PTHR23011:SF28">
    <property type="entry name" value="CYCLIC NUCLEOTIDE-BINDING DOMAIN CONTAINING PROTEIN"/>
    <property type="match status" value="1"/>
</dbReference>
<dbReference type="InterPro" id="IPR018490">
    <property type="entry name" value="cNMP-bd_dom_sf"/>
</dbReference>
<dbReference type="SUPFAM" id="SSF51206">
    <property type="entry name" value="cAMP-binding domain-like"/>
    <property type="match status" value="2"/>
</dbReference>
<feature type="region of interest" description="Disordered" evidence="1">
    <location>
        <begin position="81"/>
        <end position="134"/>
    </location>
</feature>
<feature type="region of interest" description="Disordered" evidence="1">
    <location>
        <begin position="491"/>
        <end position="516"/>
    </location>
</feature>
<feature type="compositionally biased region" description="Basic and acidic residues" evidence="1">
    <location>
        <begin position="30"/>
        <end position="44"/>
    </location>
</feature>
<dbReference type="InterPro" id="IPR014710">
    <property type="entry name" value="RmlC-like_jellyroll"/>
</dbReference>
<feature type="domain" description="Cyclic nucleotide-binding" evidence="2">
    <location>
        <begin position="194"/>
        <end position="313"/>
    </location>
</feature>
<dbReference type="GO" id="GO:0016301">
    <property type="term" value="F:kinase activity"/>
    <property type="evidence" value="ECO:0007669"/>
    <property type="project" value="UniProtKB-KW"/>
</dbReference>
<keyword evidence="4" id="KW-1185">Reference proteome</keyword>
<evidence type="ECO:0000313" key="4">
    <source>
        <dbReference type="Proteomes" id="UP000054558"/>
    </source>
</evidence>
<dbReference type="CDD" id="cd00038">
    <property type="entry name" value="CAP_ED"/>
    <property type="match status" value="2"/>
</dbReference>
<accession>A0A1Y1IKV4</accession>